<name>A0ABV1UA86_9ACTN</name>
<organism evidence="11 12">
    <name type="scientific">Streptomyces sp. 900105245</name>
    <dbReference type="NCBI Taxonomy" id="3154379"/>
    <lineage>
        <taxon>Bacteria</taxon>
        <taxon>Bacillati</taxon>
        <taxon>Actinomycetota</taxon>
        <taxon>Actinomycetes</taxon>
        <taxon>Kitasatosporales</taxon>
        <taxon>Streptomycetaceae</taxon>
        <taxon>Streptomyces</taxon>
    </lineage>
</organism>
<dbReference type="Pfam" id="PF00664">
    <property type="entry name" value="ABC_membrane"/>
    <property type="match status" value="1"/>
</dbReference>
<dbReference type="Proteomes" id="UP001470023">
    <property type="component" value="Unassembled WGS sequence"/>
</dbReference>
<evidence type="ECO:0000256" key="7">
    <source>
        <dbReference type="SAM" id="MobiDB-lite"/>
    </source>
</evidence>
<dbReference type="SUPFAM" id="SSF90123">
    <property type="entry name" value="ABC transporter transmembrane region"/>
    <property type="match status" value="1"/>
</dbReference>
<dbReference type="SMART" id="SM00382">
    <property type="entry name" value="AAA"/>
    <property type="match status" value="1"/>
</dbReference>
<evidence type="ECO:0000256" key="1">
    <source>
        <dbReference type="ARBA" id="ARBA00004651"/>
    </source>
</evidence>
<gene>
    <name evidence="11" type="ORF">ABT272_22295</name>
</gene>
<keyword evidence="6 8" id="KW-0472">Membrane</keyword>
<evidence type="ECO:0000256" key="4">
    <source>
        <dbReference type="ARBA" id="ARBA00022840"/>
    </source>
</evidence>
<evidence type="ECO:0000256" key="3">
    <source>
        <dbReference type="ARBA" id="ARBA00022741"/>
    </source>
</evidence>
<comment type="subcellular location">
    <subcellularLocation>
        <location evidence="1">Cell membrane</location>
        <topology evidence="1">Multi-pass membrane protein</topology>
    </subcellularLocation>
</comment>
<dbReference type="Gene3D" id="1.20.1560.10">
    <property type="entry name" value="ABC transporter type 1, transmembrane domain"/>
    <property type="match status" value="1"/>
</dbReference>
<dbReference type="RefSeq" id="WP_263276855.1">
    <property type="nucleotide sequence ID" value="NZ_JBEPAZ010000019.1"/>
</dbReference>
<dbReference type="CDD" id="cd03228">
    <property type="entry name" value="ABCC_MRP_Like"/>
    <property type="match status" value="1"/>
</dbReference>
<evidence type="ECO:0000259" key="9">
    <source>
        <dbReference type="PROSITE" id="PS50893"/>
    </source>
</evidence>
<evidence type="ECO:0000256" key="5">
    <source>
        <dbReference type="ARBA" id="ARBA00022989"/>
    </source>
</evidence>
<dbReference type="InterPro" id="IPR027417">
    <property type="entry name" value="P-loop_NTPase"/>
</dbReference>
<keyword evidence="2 8" id="KW-0812">Transmembrane</keyword>
<dbReference type="InterPro" id="IPR039421">
    <property type="entry name" value="Type_1_exporter"/>
</dbReference>
<accession>A0ABV1UA86</accession>
<dbReference type="SUPFAM" id="SSF52540">
    <property type="entry name" value="P-loop containing nucleoside triphosphate hydrolases"/>
    <property type="match status" value="1"/>
</dbReference>
<keyword evidence="3" id="KW-0547">Nucleotide-binding</keyword>
<feature type="region of interest" description="Disordered" evidence="7">
    <location>
        <begin position="1"/>
        <end position="31"/>
    </location>
</feature>
<evidence type="ECO:0000256" key="6">
    <source>
        <dbReference type="ARBA" id="ARBA00023136"/>
    </source>
</evidence>
<feature type="transmembrane region" description="Helical" evidence="8">
    <location>
        <begin position="151"/>
        <end position="170"/>
    </location>
</feature>
<feature type="transmembrane region" description="Helical" evidence="8">
    <location>
        <begin position="78"/>
        <end position="99"/>
    </location>
</feature>
<feature type="domain" description="ABC transporter" evidence="9">
    <location>
        <begin position="349"/>
        <end position="580"/>
    </location>
</feature>
<dbReference type="GO" id="GO:0005524">
    <property type="term" value="F:ATP binding"/>
    <property type="evidence" value="ECO:0007669"/>
    <property type="project" value="UniProtKB-KW"/>
</dbReference>
<dbReference type="Gene3D" id="3.40.50.300">
    <property type="entry name" value="P-loop containing nucleotide triphosphate hydrolases"/>
    <property type="match status" value="1"/>
</dbReference>
<evidence type="ECO:0000259" key="10">
    <source>
        <dbReference type="PROSITE" id="PS50929"/>
    </source>
</evidence>
<dbReference type="InterPro" id="IPR003439">
    <property type="entry name" value="ABC_transporter-like_ATP-bd"/>
</dbReference>
<dbReference type="InterPro" id="IPR036640">
    <property type="entry name" value="ABC1_TM_sf"/>
</dbReference>
<dbReference type="PANTHER" id="PTHR43394:SF1">
    <property type="entry name" value="ATP-BINDING CASSETTE SUB-FAMILY B MEMBER 10, MITOCHONDRIAL"/>
    <property type="match status" value="1"/>
</dbReference>
<evidence type="ECO:0000313" key="12">
    <source>
        <dbReference type="Proteomes" id="UP001470023"/>
    </source>
</evidence>
<feature type="compositionally biased region" description="Basic and acidic residues" evidence="7">
    <location>
        <begin position="19"/>
        <end position="30"/>
    </location>
</feature>
<feature type="compositionally biased region" description="Basic and acidic residues" evidence="7">
    <location>
        <begin position="1"/>
        <end position="11"/>
    </location>
</feature>
<sequence length="582" mass="60466">MDSDRDRRGERAPGPGKGRVGESGRSDRFRRTPGARSWLWPTLLALAVTTGSLASLALPAVLARAVDQALSDGTGTGFLPLAAVLVLLTSAEATAQYAGPRATADETARLRRAMVRRVMAAGAFPPGRTAPGDLVARLTGSGAEAALATQAVVYAAAQLLMAVGAVVALGLLAPELAAAFLVTAPAGYVLVRRHLRRTTQQGAGYQRAQGEVAARLVDALTGSRTIAAAGTVDQEIARVMGPVPELSRCGRALWDSQRRVAWATGLLAPATQITVLASAGYELSVGRLSPGGLIAALGYATIGLGGFGTAQSLLDYARARAGRDRVADVLATPVQPPGTRDLPPGPGLLELRGVTVRRSGRAVLDGLDLTLPAGSFVALVGRSGAGTSLLTAVAGGLLVPDTGLALLDGVPMDDIRPDRLRTAVAFAFADPALTGDTVQDAVALAADPVAADRVRAAARTAQADTFVSRLPETYLTPLPEAPLSGGERQRLGLARALARDSRLLVLDDATSSLDTTTEALVLGAMAVTHRDRTRLMVTRRASTAARADAVAWLDEGRIRAFAHHDELWELPAYRSVFRDGDD</sequence>
<feature type="transmembrane region" description="Helical" evidence="8">
    <location>
        <begin position="260"/>
        <end position="281"/>
    </location>
</feature>
<keyword evidence="4 11" id="KW-0067">ATP-binding</keyword>
<keyword evidence="5 8" id="KW-1133">Transmembrane helix</keyword>
<dbReference type="PROSITE" id="PS50929">
    <property type="entry name" value="ABC_TM1F"/>
    <property type="match status" value="1"/>
</dbReference>
<dbReference type="Pfam" id="PF00005">
    <property type="entry name" value="ABC_tran"/>
    <property type="match status" value="1"/>
</dbReference>
<keyword evidence="12" id="KW-1185">Reference proteome</keyword>
<comment type="caution">
    <text evidence="11">The sequence shown here is derived from an EMBL/GenBank/DDBJ whole genome shotgun (WGS) entry which is preliminary data.</text>
</comment>
<dbReference type="InterPro" id="IPR003593">
    <property type="entry name" value="AAA+_ATPase"/>
</dbReference>
<reference evidence="11 12" key="1">
    <citation type="submission" date="2024-06" db="EMBL/GenBank/DDBJ databases">
        <title>The Natural Products Discovery Center: Release of the First 8490 Sequenced Strains for Exploring Actinobacteria Biosynthetic Diversity.</title>
        <authorList>
            <person name="Kalkreuter E."/>
            <person name="Kautsar S.A."/>
            <person name="Yang D."/>
            <person name="Bader C.D."/>
            <person name="Teijaro C.N."/>
            <person name="Fluegel L."/>
            <person name="Davis C.M."/>
            <person name="Simpson J.R."/>
            <person name="Lauterbach L."/>
            <person name="Steele A.D."/>
            <person name="Gui C."/>
            <person name="Meng S."/>
            <person name="Li G."/>
            <person name="Viehrig K."/>
            <person name="Ye F."/>
            <person name="Su P."/>
            <person name="Kiefer A.F."/>
            <person name="Nichols A."/>
            <person name="Cepeda A.J."/>
            <person name="Yan W."/>
            <person name="Fan B."/>
            <person name="Jiang Y."/>
            <person name="Adhikari A."/>
            <person name="Zheng C.-J."/>
            <person name="Schuster L."/>
            <person name="Cowan T.M."/>
            <person name="Smanski M.J."/>
            <person name="Chevrette M.G."/>
            <person name="De Carvalho L.P.S."/>
            <person name="Shen B."/>
        </authorList>
    </citation>
    <scope>NUCLEOTIDE SEQUENCE [LARGE SCALE GENOMIC DNA]</scope>
    <source>
        <strain evidence="11 12">NPDC001166</strain>
    </source>
</reference>
<dbReference type="PROSITE" id="PS50893">
    <property type="entry name" value="ABC_TRANSPORTER_2"/>
    <property type="match status" value="1"/>
</dbReference>
<protein>
    <submittedName>
        <fullName evidence="11">ABC transporter ATP-binding protein</fullName>
    </submittedName>
</protein>
<evidence type="ECO:0000313" key="11">
    <source>
        <dbReference type="EMBL" id="MER6430447.1"/>
    </source>
</evidence>
<feature type="transmembrane region" description="Helical" evidence="8">
    <location>
        <begin position="293"/>
        <end position="314"/>
    </location>
</feature>
<dbReference type="InterPro" id="IPR011527">
    <property type="entry name" value="ABC1_TM_dom"/>
</dbReference>
<dbReference type="InterPro" id="IPR017871">
    <property type="entry name" value="ABC_transporter-like_CS"/>
</dbReference>
<feature type="transmembrane region" description="Helical" evidence="8">
    <location>
        <begin position="176"/>
        <end position="191"/>
    </location>
</feature>
<dbReference type="PROSITE" id="PS00211">
    <property type="entry name" value="ABC_TRANSPORTER_1"/>
    <property type="match status" value="1"/>
</dbReference>
<proteinExistence type="predicted"/>
<evidence type="ECO:0000256" key="2">
    <source>
        <dbReference type="ARBA" id="ARBA00022692"/>
    </source>
</evidence>
<dbReference type="PANTHER" id="PTHR43394">
    <property type="entry name" value="ATP-DEPENDENT PERMEASE MDL1, MITOCHONDRIAL"/>
    <property type="match status" value="1"/>
</dbReference>
<dbReference type="EMBL" id="JBEPAZ010000019">
    <property type="protein sequence ID" value="MER6430447.1"/>
    <property type="molecule type" value="Genomic_DNA"/>
</dbReference>
<evidence type="ECO:0000256" key="8">
    <source>
        <dbReference type="SAM" id="Phobius"/>
    </source>
</evidence>
<feature type="transmembrane region" description="Helical" evidence="8">
    <location>
        <begin position="38"/>
        <end position="58"/>
    </location>
</feature>
<feature type="domain" description="ABC transmembrane type-1" evidence="10">
    <location>
        <begin position="43"/>
        <end position="319"/>
    </location>
</feature>